<protein>
    <recommendedName>
        <fullName evidence="3">Lasso peptide</fullName>
    </recommendedName>
</protein>
<sequence>MKIYEKPSIEIKKFEVEDIITVSGEEPVVDMENLNDVSDITGNSGDMGISYEW</sequence>
<evidence type="ECO:0008006" key="3">
    <source>
        <dbReference type="Google" id="ProtNLM"/>
    </source>
</evidence>
<organism evidence="1 2">
    <name type="scientific">Candidatus Avimonoglobus intestinipullorum</name>
    <dbReference type="NCBI Taxonomy" id="2840699"/>
    <lineage>
        <taxon>Bacteria</taxon>
        <taxon>Bacillati</taxon>
        <taxon>Bacillota</taxon>
        <taxon>Clostridia</taxon>
        <taxon>Eubacteriales</taxon>
        <taxon>Candidatus Avimonoglobus</taxon>
    </lineage>
</organism>
<reference evidence="1" key="1">
    <citation type="submission" date="2020-10" db="EMBL/GenBank/DDBJ databases">
        <authorList>
            <person name="Gilroy R."/>
        </authorList>
    </citation>
    <scope>NUCLEOTIDE SEQUENCE</scope>
    <source>
        <strain evidence="1">ChiSjej4B22-9803</strain>
    </source>
</reference>
<gene>
    <name evidence="1" type="ORF">IAB04_00950</name>
</gene>
<dbReference type="AlphaFoldDB" id="A0A9D1LTP7"/>
<name>A0A9D1LTP7_9FIRM</name>
<reference evidence="1" key="2">
    <citation type="journal article" date="2021" name="PeerJ">
        <title>Extensive microbial diversity within the chicken gut microbiome revealed by metagenomics and culture.</title>
        <authorList>
            <person name="Gilroy R."/>
            <person name="Ravi A."/>
            <person name="Getino M."/>
            <person name="Pursley I."/>
            <person name="Horton D.L."/>
            <person name="Alikhan N.F."/>
            <person name="Baker D."/>
            <person name="Gharbi K."/>
            <person name="Hall N."/>
            <person name="Watson M."/>
            <person name="Adriaenssens E.M."/>
            <person name="Foster-Nyarko E."/>
            <person name="Jarju S."/>
            <person name="Secka A."/>
            <person name="Antonio M."/>
            <person name="Oren A."/>
            <person name="Chaudhuri R.R."/>
            <person name="La Ragione R."/>
            <person name="Hildebrand F."/>
            <person name="Pallen M.J."/>
        </authorList>
    </citation>
    <scope>NUCLEOTIDE SEQUENCE</scope>
    <source>
        <strain evidence="1">ChiSjej4B22-9803</strain>
    </source>
</reference>
<dbReference type="Proteomes" id="UP000824111">
    <property type="component" value="Unassembled WGS sequence"/>
</dbReference>
<evidence type="ECO:0000313" key="2">
    <source>
        <dbReference type="Proteomes" id="UP000824111"/>
    </source>
</evidence>
<evidence type="ECO:0000313" key="1">
    <source>
        <dbReference type="EMBL" id="HIU47911.1"/>
    </source>
</evidence>
<dbReference type="EMBL" id="DVND01000019">
    <property type="protein sequence ID" value="HIU47911.1"/>
    <property type="molecule type" value="Genomic_DNA"/>
</dbReference>
<proteinExistence type="predicted"/>
<comment type="caution">
    <text evidence="1">The sequence shown here is derived from an EMBL/GenBank/DDBJ whole genome shotgun (WGS) entry which is preliminary data.</text>
</comment>
<accession>A0A9D1LTP7</accession>